<dbReference type="InterPro" id="IPR047817">
    <property type="entry name" value="ABC2_TM_bact-type"/>
</dbReference>
<dbReference type="AlphaFoldDB" id="A0A927F6R1"/>
<feature type="transmembrane region" description="Helical" evidence="5">
    <location>
        <begin position="125"/>
        <end position="147"/>
    </location>
</feature>
<evidence type="ECO:0000256" key="2">
    <source>
        <dbReference type="ARBA" id="ARBA00022692"/>
    </source>
</evidence>
<dbReference type="InterPro" id="IPR013525">
    <property type="entry name" value="ABC2_TM"/>
</dbReference>
<dbReference type="PANTHER" id="PTHR43332:SF1">
    <property type="entry name" value="TRANSPORT PERMEASE PROTEIN"/>
    <property type="match status" value="1"/>
</dbReference>
<evidence type="ECO:0000256" key="3">
    <source>
        <dbReference type="ARBA" id="ARBA00022989"/>
    </source>
</evidence>
<dbReference type="GO" id="GO:0140359">
    <property type="term" value="F:ABC-type transporter activity"/>
    <property type="evidence" value="ECO:0007669"/>
    <property type="project" value="InterPro"/>
</dbReference>
<keyword evidence="3 5" id="KW-1133">Transmembrane helix</keyword>
<gene>
    <name evidence="7" type="ORF">IEN85_01935</name>
</gene>
<dbReference type="GO" id="GO:0043190">
    <property type="term" value="C:ATP-binding cassette (ABC) transporter complex"/>
    <property type="evidence" value="ECO:0007669"/>
    <property type="project" value="InterPro"/>
</dbReference>
<reference evidence="7" key="1">
    <citation type="submission" date="2020-09" db="EMBL/GenBank/DDBJ databases">
        <title>Pelagicoccus enzymogenes sp. nov. with an EPS production, isolated from marine sediment.</title>
        <authorList>
            <person name="Feng X."/>
        </authorList>
    </citation>
    <scope>NUCLEOTIDE SEQUENCE</scope>
    <source>
        <strain evidence="7">NFK12</strain>
    </source>
</reference>
<dbReference type="NCBIfam" id="NF011648">
    <property type="entry name" value="PRK15066.1"/>
    <property type="match status" value="1"/>
</dbReference>
<keyword evidence="2 5" id="KW-0812">Transmembrane</keyword>
<evidence type="ECO:0000313" key="8">
    <source>
        <dbReference type="Proteomes" id="UP000622317"/>
    </source>
</evidence>
<dbReference type="PIRSF" id="PIRSF006648">
    <property type="entry name" value="DrrB"/>
    <property type="match status" value="1"/>
</dbReference>
<feature type="transmembrane region" description="Helical" evidence="5">
    <location>
        <begin position="39"/>
        <end position="60"/>
    </location>
</feature>
<feature type="domain" description="ABC transmembrane type-2" evidence="6">
    <location>
        <begin position="41"/>
        <end position="270"/>
    </location>
</feature>
<proteinExistence type="inferred from homology"/>
<accession>A0A927F6R1</accession>
<feature type="transmembrane region" description="Helical" evidence="5">
    <location>
        <begin position="80"/>
        <end position="104"/>
    </location>
</feature>
<dbReference type="Proteomes" id="UP000622317">
    <property type="component" value="Unassembled WGS sequence"/>
</dbReference>
<comment type="caution">
    <text evidence="7">The sequence shown here is derived from an EMBL/GenBank/DDBJ whole genome shotgun (WGS) entry which is preliminary data.</text>
</comment>
<dbReference type="PROSITE" id="PS51012">
    <property type="entry name" value="ABC_TM2"/>
    <property type="match status" value="1"/>
</dbReference>
<feature type="transmembrane region" description="Helical" evidence="5">
    <location>
        <begin position="243"/>
        <end position="267"/>
    </location>
</feature>
<evidence type="ECO:0000256" key="1">
    <source>
        <dbReference type="ARBA" id="ARBA00004141"/>
    </source>
</evidence>
<comment type="similarity">
    <text evidence="5">Belongs to the ABC-2 integral membrane protein family.</text>
</comment>
<evidence type="ECO:0000256" key="4">
    <source>
        <dbReference type="ARBA" id="ARBA00023136"/>
    </source>
</evidence>
<dbReference type="Pfam" id="PF01061">
    <property type="entry name" value="ABC2_membrane"/>
    <property type="match status" value="1"/>
</dbReference>
<keyword evidence="5" id="KW-1003">Cell membrane</keyword>
<comment type="subcellular location">
    <subcellularLocation>
        <location evidence="5">Cell membrane</location>
        <topology evidence="5">Multi-pass membrane protein</topology>
    </subcellularLocation>
    <subcellularLocation>
        <location evidence="1">Membrane</location>
        <topology evidence="1">Multi-pass membrane protein</topology>
    </subcellularLocation>
</comment>
<dbReference type="RefSeq" id="WP_191615387.1">
    <property type="nucleotide sequence ID" value="NZ_JACYFG010000003.1"/>
</dbReference>
<feature type="transmembrane region" description="Helical" evidence="5">
    <location>
        <begin position="195"/>
        <end position="223"/>
    </location>
</feature>
<feature type="transmembrane region" description="Helical" evidence="5">
    <location>
        <begin position="159"/>
        <end position="183"/>
    </location>
</feature>
<evidence type="ECO:0000259" key="6">
    <source>
        <dbReference type="PROSITE" id="PS51012"/>
    </source>
</evidence>
<evidence type="ECO:0000313" key="7">
    <source>
        <dbReference type="EMBL" id="MBD5778251.1"/>
    </source>
</evidence>
<sequence length="275" mass="30020">MRANGVLASERMRRTAEEAKRASGWYGAWILFRREIKRFMVILGQSVVSPVITTMLYFLVFGFSLGSRLDEMGGVSYMDFLTPGLMMMSLINNSFINSSFSFFLTKVHGSVVDLLASPLSNLQIMVAYTAASLVRGMMTSVIIWGIAAAFGANTLFDPLLTVAFMVVVSCAFSLFGLATAVVSKEFEHVNLVPNFVVVPFTFLGGVFYSISLLPDVWQMVALFNPFLYMVNGIRYGMTGVGDVGIASCFAVSGVFLAISAVLAWCLLKSGKNLRS</sequence>
<keyword evidence="5" id="KW-0813">Transport</keyword>
<evidence type="ECO:0000256" key="5">
    <source>
        <dbReference type="RuleBase" id="RU361157"/>
    </source>
</evidence>
<dbReference type="InterPro" id="IPR000412">
    <property type="entry name" value="ABC_2_transport"/>
</dbReference>
<dbReference type="EMBL" id="JACYFG010000003">
    <property type="protein sequence ID" value="MBD5778251.1"/>
    <property type="molecule type" value="Genomic_DNA"/>
</dbReference>
<dbReference type="InterPro" id="IPR052522">
    <property type="entry name" value="ABC-2_transport_permease"/>
</dbReference>
<name>A0A927F6R1_9BACT</name>
<organism evidence="7 8">
    <name type="scientific">Pelagicoccus enzymogenes</name>
    <dbReference type="NCBI Taxonomy" id="2773457"/>
    <lineage>
        <taxon>Bacteria</taxon>
        <taxon>Pseudomonadati</taxon>
        <taxon>Verrucomicrobiota</taxon>
        <taxon>Opitutia</taxon>
        <taxon>Puniceicoccales</taxon>
        <taxon>Pelagicoccaceae</taxon>
        <taxon>Pelagicoccus</taxon>
    </lineage>
</organism>
<keyword evidence="4 5" id="KW-0472">Membrane</keyword>
<keyword evidence="8" id="KW-1185">Reference proteome</keyword>
<protein>
    <recommendedName>
        <fullName evidence="5">Transport permease protein</fullName>
    </recommendedName>
</protein>
<dbReference type="PANTHER" id="PTHR43332">
    <property type="entry name" value="INNER MEMBRANE TRANSPORT PERMEASE YADH-RELATED"/>
    <property type="match status" value="1"/>
</dbReference>